<dbReference type="EMBL" id="QGMY01000018">
    <property type="protein sequence ID" value="PWR69790.1"/>
    <property type="molecule type" value="Genomic_DNA"/>
</dbReference>
<keyword evidence="4" id="KW-1185">Reference proteome</keyword>
<evidence type="ECO:0000313" key="3">
    <source>
        <dbReference type="EMBL" id="PWR69790.1"/>
    </source>
</evidence>
<evidence type="ECO:0000313" key="4">
    <source>
        <dbReference type="Proteomes" id="UP000245657"/>
    </source>
</evidence>
<organism evidence="3 4">
    <name type="scientific">Methanospirillum lacunae</name>
    <dbReference type="NCBI Taxonomy" id="668570"/>
    <lineage>
        <taxon>Archaea</taxon>
        <taxon>Methanobacteriati</taxon>
        <taxon>Methanobacteriota</taxon>
        <taxon>Stenosarchaea group</taxon>
        <taxon>Methanomicrobia</taxon>
        <taxon>Methanomicrobiales</taxon>
        <taxon>Methanospirillaceae</taxon>
        <taxon>Methanospirillum</taxon>
    </lineage>
</organism>
<accession>A0A2V2MTY8</accession>
<comment type="caution">
    <text evidence="3">The sequence shown here is derived from an EMBL/GenBank/DDBJ whole genome shotgun (WGS) entry which is preliminary data.</text>
</comment>
<dbReference type="Gene3D" id="2.30.30.90">
    <property type="match status" value="1"/>
</dbReference>
<feature type="domain" description="Ferrous iron transporter FeoA-like" evidence="2">
    <location>
        <begin position="14"/>
        <end position="84"/>
    </location>
</feature>
<protein>
    <recommendedName>
        <fullName evidence="2">Ferrous iron transporter FeoA-like domain-containing protein</fullName>
    </recommendedName>
</protein>
<dbReference type="PANTHER" id="PTHR43151">
    <property type="entry name" value="FEOA FAMILY PROTEIN"/>
    <property type="match status" value="1"/>
</dbReference>
<gene>
    <name evidence="3" type="ORF">DK846_16570</name>
</gene>
<sequence>MDNGLSGRRCITLVPLSLKQEGDRVQVEKILGTGYLASTLSQLGIIVGEELIVVQKVNESVIIRIRGSRYALGTGAACMVMVNPLPGAA</sequence>
<dbReference type="InterPro" id="IPR053184">
    <property type="entry name" value="FeoA-like"/>
</dbReference>
<dbReference type="AlphaFoldDB" id="A0A2V2MTY8"/>
<evidence type="ECO:0000259" key="2">
    <source>
        <dbReference type="SMART" id="SM00899"/>
    </source>
</evidence>
<dbReference type="Proteomes" id="UP000245657">
    <property type="component" value="Unassembled WGS sequence"/>
</dbReference>
<dbReference type="InterPro" id="IPR038157">
    <property type="entry name" value="FeoA_core_dom"/>
</dbReference>
<proteinExistence type="predicted"/>
<dbReference type="SUPFAM" id="SSF50037">
    <property type="entry name" value="C-terminal domain of transcriptional repressors"/>
    <property type="match status" value="1"/>
</dbReference>
<dbReference type="SMART" id="SM00899">
    <property type="entry name" value="FeoA"/>
    <property type="match status" value="1"/>
</dbReference>
<keyword evidence="1" id="KW-0408">Iron</keyword>
<reference evidence="3 4" key="1">
    <citation type="submission" date="2018-05" db="EMBL/GenBank/DDBJ databases">
        <title>Draft genome of Methanospirillum lacunae Ki8-1.</title>
        <authorList>
            <person name="Dueholm M.S."/>
            <person name="Nielsen P.H."/>
            <person name="Bakmann L.F."/>
            <person name="Otzen D.E."/>
        </authorList>
    </citation>
    <scope>NUCLEOTIDE SEQUENCE [LARGE SCALE GENOMIC DNA]</scope>
    <source>
        <strain evidence="3 4">Ki8-1</strain>
    </source>
</reference>
<dbReference type="Pfam" id="PF04023">
    <property type="entry name" value="FeoA"/>
    <property type="match status" value="1"/>
</dbReference>
<dbReference type="InterPro" id="IPR007167">
    <property type="entry name" value="Fe-transptr_FeoA-like"/>
</dbReference>
<dbReference type="PANTHER" id="PTHR43151:SF1">
    <property type="entry name" value="SSR2333 PROTEIN"/>
    <property type="match status" value="1"/>
</dbReference>
<dbReference type="GO" id="GO:0046914">
    <property type="term" value="F:transition metal ion binding"/>
    <property type="evidence" value="ECO:0007669"/>
    <property type="project" value="InterPro"/>
</dbReference>
<dbReference type="InterPro" id="IPR008988">
    <property type="entry name" value="Transcriptional_repressor_C"/>
</dbReference>
<name>A0A2V2MTY8_9EURY</name>
<evidence type="ECO:0000256" key="1">
    <source>
        <dbReference type="ARBA" id="ARBA00023004"/>
    </source>
</evidence>